<keyword evidence="5" id="KW-1185">Reference proteome</keyword>
<dbReference type="PANTHER" id="PTHR47893">
    <property type="entry name" value="REGULATORY PROTEIN PCHR"/>
    <property type="match status" value="1"/>
</dbReference>
<dbReference type="Pfam" id="PF12833">
    <property type="entry name" value="HTH_18"/>
    <property type="match status" value="1"/>
</dbReference>
<evidence type="ECO:0000313" key="4">
    <source>
        <dbReference type="EMBL" id="WZN44955.1"/>
    </source>
</evidence>
<dbReference type="PANTHER" id="PTHR47893:SF1">
    <property type="entry name" value="REGULATORY PROTEIN PCHR"/>
    <property type="match status" value="1"/>
</dbReference>
<dbReference type="RefSeq" id="WP_341839714.1">
    <property type="nucleotide sequence ID" value="NZ_CP149792.1"/>
</dbReference>
<sequence>MHFIIPPAFAPAISNDQPSFQLPPFLRNAQLTRISGAFGEICTQSVSGKDFAAFRHTFRHNMPLRINATTDKPIITLTYMLKGNVPSQLKGFGHTWLHEDCHYLYYVPEGSHPVELPSGEADVLQFNLHPGMLEELSSRHQPIREVYHNARHSSDAGLQQYSARITPTIRRTLDDICHCTLPADQQPTFLRARLNDLLLEYVAVWSGHHMDFRSRYHFTEADLEALHEALRLIAGDIARHYTRDEIARAVCIHPRKLSEGFRHAFGITLKDYLAQLRINKARQLLLETNASVRVIAGEVGYENVSAFIRAFHAQTGRSPASYRNG</sequence>
<proteinExistence type="predicted"/>
<evidence type="ECO:0000256" key="1">
    <source>
        <dbReference type="ARBA" id="ARBA00023015"/>
    </source>
</evidence>
<dbReference type="InterPro" id="IPR018060">
    <property type="entry name" value="HTH_AraC"/>
</dbReference>
<name>A0ABZ2YY47_9BACT</name>
<dbReference type="SMART" id="SM00342">
    <property type="entry name" value="HTH_ARAC"/>
    <property type="match status" value="1"/>
</dbReference>
<reference evidence="4 5" key="1">
    <citation type="submission" date="2024-03" db="EMBL/GenBank/DDBJ databases">
        <title>Chitinophaga caseinilytica sp. nov., a casein hydrolysing bacterium isolated from forest soil.</title>
        <authorList>
            <person name="Lee D.S."/>
            <person name="Han D.M."/>
            <person name="Baek J.H."/>
            <person name="Choi D.G."/>
            <person name="Jeon J.H."/>
            <person name="Jeon C.O."/>
        </authorList>
    </citation>
    <scope>NUCLEOTIDE SEQUENCE [LARGE SCALE GENOMIC DNA]</scope>
    <source>
        <strain evidence="4 5">KACC 19118</strain>
    </source>
</reference>
<evidence type="ECO:0000313" key="5">
    <source>
        <dbReference type="Proteomes" id="UP001449657"/>
    </source>
</evidence>
<evidence type="ECO:0000259" key="3">
    <source>
        <dbReference type="PROSITE" id="PS01124"/>
    </source>
</evidence>
<keyword evidence="2" id="KW-0804">Transcription</keyword>
<organism evidence="4 5">
    <name type="scientific">Chitinophaga caseinilytica</name>
    <dbReference type="NCBI Taxonomy" id="2267521"/>
    <lineage>
        <taxon>Bacteria</taxon>
        <taxon>Pseudomonadati</taxon>
        <taxon>Bacteroidota</taxon>
        <taxon>Chitinophagia</taxon>
        <taxon>Chitinophagales</taxon>
        <taxon>Chitinophagaceae</taxon>
        <taxon>Chitinophaga</taxon>
    </lineage>
</organism>
<dbReference type="PROSITE" id="PS01124">
    <property type="entry name" value="HTH_ARAC_FAMILY_2"/>
    <property type="match status" value="1"/>
</dbReference>
<evidence type="ECO:0000256" key="2">
    <source>
        <dbReference type="ARBA" id="ARBA00023163"/>
    </source>
</evidence>
<dbReference type="SUPFAM" id="SSF46689">
    <property type="entry name" value="Homeodomain-like"/>
    <property type="match status" value="2"/>
</dbReference>
<protein>
    <submittedName>
        <fullName evidence="4">AraC family transcriptional regulator</fullName>
    </submittedName>
</protein>
<accession>A0ABZ2YY47</accession>
<dbReference type="EMBL" id="CP150096">
    <property type="protein sequence ID" value="WZN44955.1"/>
    <property type="molecule type" value="Genomic_DNA"/>
</dbReference>
<feature type="domain" description="HTH araC/xylS-type" evidence="3">
    <location>
        <begin position="227"/>
        <end position="325"/>
    </location>
</feature>
<dbReference type="InterPro" id="IPR053142">
    <property type="entry name" value="PchR_regulatory_protein"/>
</dbReference>
<keyword evidence="1" id="KW-0805">Transcription regulation</keyword>
<dbReference type="Gene3D" id="1.10.10.60">
    <property type="entry name" value="Homeodomain-like"/>
    <property type="match status" value="2"/>
</dbReference>
<dbReference type="InterPro" id="IPR009057">
    <property type="entry name" value="Homeodomain-like_sf"/>
</dbReference>
<gene>
    <name evidence="4" type="ORF">WJU22_18830</name>
</gene>
<dbReference type="Proteomes" id="UP001449657">
    <property type="component" value="Chromosome"/>
</dbReference>